<keyword evidence="2" id="KW-1185">Reference proteome</keyword>
<dbReference type="STRING" id="926562.Oweho_2748"/>
<organism evidence="1 2">
    <name type="scientific">Owenweeksia hongkongensis (strain DSM 17368 / CIP 108786 / JCM 12287 / NRRL B-23963 / UST20020801)</name>
    <dbReference type="NCBI Taxonomy" id="926562"/>
    <lineage>
        <taxon>Bacteria</taxon>
        <taxon>Pseudomonadati</taxon>
        <taxon>Bacteroidota</taxon>
        <taxon>Flavobacteriia</taxon>
        <taxon>Flavobacteriales</taxon>
        <taxon>Owenweeksiaceae</taxon>
        <taxon>Owenweeksia</taxon>
    </lineage>
</organism>
<dbReference type="AlphaFoldDB" id="G8R044"/>
<evidence type="ECO:0008006" key="3">
    <source>
        <dbReference type="Google" id="ProtNLM"/>
    </source>
</evidence>
<dbReference type="Proteomes" id="UP000005631">
    <property type="component" value="Chromosome"/>
</dbReference>
<dbReference type="OrthoDB" id="9808473at2"/>
<evidence type="ECO:0000313" key="1">
    <source>
        <dbReference type="EMBL" id="AEV33710.1"/>
    </source>
</evidence>
<dbReference type="HOGENOM" id="CLU_073797_0_0_10"/>
<proteinExistence type="predicted"/>
<dbReference type="InterPro" id="IPR021457">
    <property type="entry name" value="DUF3108"/>
</dbReference>
<evidence type="ECO:0000313" key="2">
    <source>
        <dbReference type="Proteomes" id="UP000005631"/>
    </source>
</evidence>
<dbReference type="KEGG" id="oho:Oweho_2748"/>
<dbReference type="Pfam" id="PF11306">
    <property type="entry name" value="DUF3108"/>
    <property type="match status" value="1"/>
</dbReference>
<protein>
    <recommendedName>
        <fullName evidence="3">DUF3108 domain-containing protein</fullName>
    </recommendedName>
</protein>
<gene>
    <name evidence="1" type="ordered locus">Oweho_2748</name>
</gene>
<accession>G8R044</accession>
<dbReference type="EMBL" id="CP003156">
    <property type="protein sequence ID" value="AEV33710.1"/>
    <property type="molecule type" value="Genomic_DNA"/>
</dbReference>
<sequence length="270" mass="31279">MKLLTLLIPFFFLPFNVADGGDATLASEQPALREISNNAFNKGEYLKYRIHYGIIDAGIAELSVKDITSKNGRQVYHMVGKGRTTGMAEWFFKTRDIYETYIDAKAIVPWEFVRDVDEGGYKIKRHVLFDHDANTAKDILEKKPKDYNVPENVQDILSAFYYARCAETENMKPGDMLPIEIFMDHEIFPFQLKYLGTERMKTEWGYIDCKKLIPVVQEGRVFREEEGLTLWVTNDANKIPIRLEAKLAVGSIKMDLMDFRNIRNPLQFKK</sequence>
<dbReference type="RefSeq" id="WP_014203059.1">
    <property type="nucleotide sequence ID" value="NC_016599.1"/>
</dbReference>
<dbReference type="eggNOG" id="COG3170">
    <property type="taxonomic scope" value="Bacteria"/>
</dbReference>
<name>G8R044_OWEHD</name>
<reference evidence="1 2" key="1">
    <citation type="journal article" date="2012" name="Stand. Genomic Sci.">
        <title>Genome sequence of the orange-pigmented seawater bacterium Owenweeksia hongkongensis type strain (UST20020801(T)).</title>
        <authorList>
            <person name="Riedel T."/>
            <person name="Held B."/>
            <person name="Nolan M."/>
            <person name="Lucas S."/>
            <person name="Lapidus A."/>
            <person name="Tice H."/>
            <person name="Del Rio T.G."/>
            <person name="Cheng J.F."/>
            <person name="Han C."/>
            <person name="Tapia R."/>
            <person name="Goodwin L.A."/>
            <person name="Pitluck S."/>
            <person name="Liolios K."/>
            <person name="Mavromatis K."/>
            <person name="Pagani I."/>
            <person name="Ivanova N."/>
            <person name="Mikhailova N."/>
            <person name="Pati A."/>
            <person name="Chen A."/>
            <person name="Palaniappan K."/>
            <person name="Rohde M."/>
            <person name="Tindall B.J."/>
            <person name="Detter J.C."/>
            <person name="Goker M."/>
            <person name="Woyke T."/>
            <person name="Bristow J."/>
            <person name="Eisen J.A."/>
            <person name="Markowitz V."/>
            <person name="Hugenholtz P."/>
            <person name="Klenk H.P."/>
            <person name="Kyrpides N.C."/>
        </authorList>
    </citation>
    <scope>NUCLEOTIDE SEQUENCE</scope>
    <source>
        <strain evidence="2">DSM 17368 / JCM 12287 / NRRL B-23963</strain>
    </source>
</reference>